<dbReference type="RefSeq" id="WP_190993715.1">
    <property type="nucleotide sequence ID" value="NZ_JACOIK010000005.1"/>
</dbReference>
<dbReference type="EMBL" id="JACOIK010000005">
    <property type="protein sequence ID" value="MBD1432707.1"/>
    <property type="molecule type" value="Genomic_DNA"/>
</dbReference>
<proteinExistence type="predicted"/>
<keyword evidence="1" id="KW-0808">Transferase</keyword>
<dbReference type="GO" id="GO:0016740">
    <property type="term" value="F:transferase activity"/>
    <property type="evidence" value="ECO:0007669"/>
    <property type="project" value="UniProtKB-KW"/>
</dbReference>
<dbReference type="Pfam" id="PF08843">
    <property type="entry name" value="AbiEii"/>
    <property type="match status" value="1"/>
</dbReference>
<dbReference type="InterPro" id="IPR014942">
    <property type="entry name" value="AbiEii"/>
</dbReference>
<evidence type="ECO:0000313" key="2">
    <source>
        <dbReference type="Proteomes" id="UP000602759"/>
    </source>
</evidence>
<keyword evidence="2" id="KW-1185">Reference proteome</keyword>
<comment type="caution">
    <text evidence="1">The sequence shown here is derived from an EMBL/GenBank/DDBJ whole genome shotgun (WGS) entry which is preliminary data.</text>
</comment>
<reference evidence="1 2" key="1">
    <citation type="submission" date="2020-08" db="EMBL/GenBank/DDBJ databases">
        <title>Sphingobacterium sp. DN00404 isolated from aquaculture water.</title>
        <authorList>
            <person name="Zhang M."/>
        </authorList>
    </citation>
    <scope>NUCLEOTIDE SEQUENCE [LARGE SCALE GENOMIC DNA]</scope>
    <source>
        <strain evidence="1 2">DN00404</strain>
    </source>
</reference>
<dbReference type="Gene3D" id="3.10.450.620">
    <property type="entry name" value="JHP933, nucleotidyltransferase-like core domain"/>
    <property type="match status" value="1"/>
</dbReference>
<evidence type="ECO:0000313" key="1">
    <source>
        <dbReference type="EMBL" id="MBD1432707.1"/>
    </source>
</evidence>
<organism evidence="1 2">
    <name type="scientific">Sphingobacterium micropteri</name>
    <dbReference type="NCBI Taxonomy" id="2763501"/>
    <lineage>
        <taxon>Bacteria</taxon>
        <taxon>Pseudomonadati</taxon>
        <taxon>Bacteroidota</taxon>
        <taxon>Sphingobacteriia</taxon>
        <taxon>Sphingobacteriales</taxon>
        <taxon>Sphingobacteriaceae</taxon>
        <taxon>Sphingobacterium</taxon>
    </lineage>
</organism>
<protein>
    <submittedName>
        <fullName evidence="1">Nucleotidyl transferase AbiEii/AbiGii toxin family protein</fullName>
    </submittedName>
</protein>
<sequence>MKLHLFPDIFRQAVLTTADKLKINPIYVEKDYWVTLALFHIFKNDIGKETVFKGGTALSKCFELIQRFSEDIDLVVLRNESETGNQLKNKIKKISKCVSDVLPEMDIDGITNKVGMIRKTAHNYPRTFTGHFGQVRDIIIVESTWLGNFEPYTTANVSSFIYEMMLQNNQQALIDEYGMNPFEVLALNPKRTLCEKIMSLVRFSQTQEPIADLRNKIRHTYDIHLMLKDEKLKSFFQSDDFEKMLLRVANDDITSFKNNNEWLANHPTTAIIFSDTTDTWNKIKDAYTGSFSELVFGELPPEKDILKTLTTIAERLKPIEWNIKP</sequence>
<dbReference type="Proteomes" id="UP000602759">
    <property type="component" value="Unassembled WGS sequence"/>
</dbReference>
<accession>A0ABR7YN11</accession>
<gene>
    <name evidence="1" type="ORF">H8B06_07725</name>
</gene>
<name>A0ABR7YN11_9SPHI</name>